<protein>
    <submittedName>
        <fullName evidence="1">Uncharacterized protein</fullName>
    </submittedName>
</protein>
<evidence type="ECO:0000313" key="1">
    <source>
        <dbReference type="EMBL" id="KAI5665141.1"/>
    </source>
</evidence>
<name>A0ACC0AWK3_CATRO</name>
<comment type="caution">
    <text evidence="1">The sequence shown here is derived from an EMBL/GenBank/DDBJ whole genome shotgun (WGS) entry which is preliminary data.</text>
</comment>
<gene>
    <name evidence="1" type="ORF">M9H77_24464</name>
</gene>
<dbReference type="Proteomes" id="UP001060085">
    <property type="component" value="Linkage Group LG05"/>
</dbReference>
<dbReference type="EMBL" id="CM044705">
    <property type="protein sequence ID" value="KAI5665141.1"/>
    <property type="molecule type" value="Genomic_DNA"/>
</dbReference>
<keyword evidence="2" id="KW-1185">Reference proteome</keyword>
<organism evidence="1 2">
    <name type="scientific">Catharanthus roseus</name>
    <name type="common">Madagascar periwinkle</name>
    <name type="synonym">Vinca rosea</name>
    <dbReference type="NCBI Taxonomy" id="4058"/>
    <lineage>
        <taxon>Eukaryota</taxon>
        <taxon>Viridiplantae</taxon>
        <taxon>Streptophyta</taxon>
        <taxon>Embryophyta</taxon>
        <taxon>Tracheophyta</taxon>
        <taxon>Spermatophyta</taxon>
        <taxon>Magnoliopsida</taxon>
        <taxon>eudicotyledons</taxon>
        <taxon>Gunneridae</taxon>
        <taxon>Pentapetalae</taxon>
        <taxon>asterids</taxon>
        <taxon>lamiids</taxon>
        <taxon>Gentianales</taxon>
        <taxon>Apocynaceae</taxon>
        <taxon>Rauvolfioideae</taxon>
        <taxon>Vinceae</taxon>
        <taxon>Catharanthinae</taxon>
        <taxon>Catharanthus</taxon>
    </lineage>
</organism>
<sequence>MEDMKIVIESPLLLHLHHEEEKIKSKKWFDISETIEELKKQIFLAGPLVIVSFLQYSLQMISLMFVGHLGELSLAGASMAASFAGATGFSVMLGMGGALETLCGQAYGAKEYHILGIHMQRALIVFTVTSIPIAFLWQFTGQIFASVGQDRDISSYAGAYACWLIPSLFPYGILQCQFRFLQTQKVLKPLILSTLFTSLMHILACWIVVFWFEFGHKGAALCNAISYGINVLILAAYIKFSPSCEKTWTGFSKESFQNLWSFVSLAIPSALMVCLEMWSYEFLVFMSGLLPNRKLESSMMSISLSTSSLIFRIPYGFGSAVSTRVSNELGAGNPQSAQVAARVVLVLSVIEGLIVGIVSLAARDVWGYLYTGEKELVRYMASIMPVLALSNFMDGIQGVLSGVARGCGWQKIGAFVNLGAYYLVGLPSAITLTFVFHFGGKGLWMGIIGGSGLQSLLLLVITTRTNWEKEAIKAKDRLLRSSR</sequence>
<proteinExistence type="predicted"/>
<evidence type="ECO:0000313" key="2">
    <source>
        <dbReference type="Proteomes" id="UP001060085"/>
    </source>
</evidence>
<reference evidence="2" key="1">
    <citation type="journal article" date="2023" name="Nat. Plants">
        <title>Single-cell RNA sequencing provides a high-resolution roadmap for understanding the multicellular compartmentation of specialized metabolism.</title>
        <authorList>
            <person name="Sun S."/>
            <person name="Shen X."/>
            <person name="Li Y."/>
            <person name="Li Y."/>
            <person name="Wang S."/>
            <person name="Li R."/>
            <person name="Zhang H."/>
            <person name="Shen G."/>
            <person name="Guo B."/>
            <person name="Wei J."/>
            <person name="Xu J."/>
            <person name="St-Pierre B."/>
            <person name="Chen S."/>
            <person name="Sun C."/>
        </authorList>
    </citation>
    <scope>NUCLEOTIDE SEQUENCE [LARGE SCALE GENOMIC DNA]</scope>
</reference>
<accession>A0ACC0AWK3</accession>